<dbReference type="EMBL" id="CP044232">
    <property type="protein sequence ID" value="QEW01899.1"/>
    <property type="molecule type" value="Genomic_DNA"/>
</dbReference>
<evidence type="ECO:0000313" key="4">
    <source>
        <dbReference type="Proteomes" id="UP000325516"/>
    </source>
</evidence>
<feature type="domain" description="Activator of Hsp90 ATPase homologue 1/2-like C-terminal" evidence="2">
    <location>
        <begin position="12"/>
        <end position="149"/>
    </location>
</feature>
<dbReference type="InterPro" id="IPR013538">
    <property type="entry name" value="ASHA1/2-like_C"/>
</dbReference>
<dbReference type="AlphaFoldDB" id="A0A5J6L0A0"/>
<evidence type="ECO:0000256" key="1">
    <source>
        <dbReference type="ARBA" id="ARBA00006817"/>
    </source>
</evidence>
<dbReference type="KEGG" id="mlz:F6J85_01470"/>
<accession>A0A5J6L0A0</accession>
<evidence type="ECO:0000313" key="3">
    <source>
        <dbReference type="EMBL" id="QEW01899.1"/>
    </source>
</evidence>
<dbReference type="SUPFAM" id="SSF55961">
    <property type="entry name" value="Bet v1-like"/>
    <property type="match status" value="1"/>
</dbReference>
<evidence type="ECO:0000259" key="2">
    <source>
        <dbReference type="Pfam" id="PF08327"/>
    </source>
</evidence>
<proteinExistence type="inferred from homology"/>
<sequence length="154" mass="16967">MRVERATRHITADPERVFRAFTDPDLFVAWIPPEGMTGRLEEFDPERGYRMVLRYENPPEGGGKATLDTDVSVVRRVLVDPPRTLVEEVDFPSGDPSFAGTMRMTWTFQPEVTGTLVTIEATNAPAGIDQDVHVGAMISSLAQLARAVEHGTVG</sequence>
<dbReference type="Proteomes" id="UP000325516">
    <property type="component" value="Chromosome"/>
</dbReference>
<dbReference type="Pfam" id="PF08327">
    <property type="entry name" value="AHSA1"/>
    <property type="match status" value="1"/>
</dbReference>
<dbReference type="RefSeq" id="WP_150923543.1">
    <property type="nucleotide sequence ID" value="NZ_CP044232.1"/>
</dbReference>
<dbReference type="InterPro" id="IPR023393">
    <property type="entry name" value="START-like_dom_sf"/>
</dbReference>
<comment type="similarity">
    <text evidence="1">Belongs to the AHA1 family.</text>
</comment>
<name>A0A5J6L0A0_9MICO</name>
<keyword evidence="4" id="KW-1185">Reference proteome</keyword>
<dbReference type="Gene3D" id="3.30.530.20">
    <property type="match status" value="1"/>
</dbReference>
<reference evidence="4" key="1">
    <citation type="submission" date="2019-09" db="EMBL/GenBank/DDBJ databases">
        <title>Mumia zhuanghuii sp. nov. isolated from the intestinal contents of plateau pika (Ochotona curzoniae) in the Qinghai-Tibet plateau of China.</title>
        <authorList>
            <person name="Tian Z."/>
        </authorList>
    </citation>
    <scope>NUCLEOTIDE SEQUENCE [LARGE SCALE GENOMIC DNA]</scope>
    <source>
        <strain evidence="4">L-031</strain>
    </source>
</reference>
<gene>
    <name evidence="3" type="ORF">F6J85_01470</name>
</gene>
<organism evidence="3 4">
    <name type="scientific">Microbacterium lushaniae</name>
    <dbReference type="NCBI Taxonomy" id="2614639"/>
    <lineage>
        <taxon>Bacteria</taxon>
        <taxon>Bacillati</taxon>
        <taxon>Actinomycetota</taxon>
        <taxon>Actinomycetes</taxon>
        <taxon>Micrococcales</taxon>
        <taxon>Microbacteriaceae</taxon>
        <taxon>Microbacterium</taxon>
    </lineage>
</organism>
<protein>
    <submittedName>
        <fullName evidence="3">ATPase</fullName>
    </submittedName>
</protein>